<name>A0AAN9JA43_CLITE</name>
<protein>
    <submittedName>
        <fullName evidence="2">Uncharacterized protein</fullName>
    </submittedName>
</protein>
<comment type="caution">
    <text evidence="2">The sequence shown here is derived from an EMBL/GenBank/DDBJ whole genome shotgun (WGS) entry which is preliminary data.</text>
</comment>
<keyword evidence="3" id="KW-1185">Reference proteome</keyword>
<sequence>MQYGTYLEGDREEPPEPPETTFEWRKLQTSRVNSGHGKATAFLAFTSTNPEAQMLDILLFGNSLPSDMVAKTTFFDVAQVKKSRVFFMAVARILSNVCLFGDPSYLITVL</sequence>
<dbReference type="Gene3D" id="2.60.120.10">
    <property type="entry name" value="Jelly Rolls"/>
    <property type="match status" value="1"/>
</dbReference>
<organism evidence="2 3">
    <name type="scientific">Clitoria ternatea</name>
    <name type="common">Butterfly pea</name>
    <dbReference type="NCBI Taxonomy" id="43366"/>
    <lineage>
        <taxon>Eukaryota</taxon>
        <taxon>Viridiplantae</taxon>
        <taxon>Streptophyta</taxon>
        <taxon>Embryophyta</taxon>
        <taxon>Tracheophyta</taxon>
        <taxon>Spermatophyta</taxon>
        <taxon>Magnoliopsida</taxon>
        <taxon>eudicotyledons</taxon>
        <taxon>Gunneridae</taxon>
        <taxon>Pentapetalae</taxon>
        <taxon>rosids</taxon>
        <taxon>fabids</taxon>
        <taxon>Fabales</taxon>
        <taxon>Fabaceae</taxon>
        <taxon>Papilionoideae</taxon>
        <taxon>50 kb inversion clade</taxon>
        <taxon>NPAAA clade</taxon>
        <taxon>indigoferoid/millettioid clade</taxon>
        <taxon>Phaseoleae</taxon>
        <taxon>Clitoria</taxon>
    </lineage>
</organism>
<gene>
    <name evidence="2" type="ORF">RJT34_17335</name>
</gene>
<dbReference type="Proteomes" id="UP001359559">
    <property type="component" value="Unassembled WGS sequence"/>
</dbReference>
<dbReference type="AlphaFoldDB" id="A0AAN9JA43"/>
<evidence type="ECO:0000313" key="2">
    <source>
        <dbReference type="EMBL" id="KAK7294446.1"/>
    </source>
</evidence>
<proteinExistence type="predicted"/>
<reference evidence="2 3" key="1">
    <citation type="submission" date="2024-01" db="EMBL/GenBank/DDBJ databases">
        <title>The genomes of 5 underutilized Papilionoideae crops provide insights into root nodulation and disease resistance.</title>
        <authorList>
            <person name="Yuan L."/>
        </authorList>
    </citation>
    <scope>NUCLEOTIDE SEQUENCE [LARGE SCALE GENOMIC DNA]</scope>
    <source>
        <strain evidence="2">LY-2023</strain>
        <tissue evidence="2">Leaf</tissue>
    </source>
</reference>
<feature type="region of interest" description="Disordered" evidence="1">
    <location>
        <begin position="1"/>
        <end position="21"/>
    </location>
</feature>
<dbReference type="EMBL" id="JAYKXN010000004">
    <property type="protein sequence ID" value="KAK7294446.1"/>
    <property type="molecule type" value="Genomic_DNA"/>
</dbReference>
<accession>A0AAN9JA43</accession>
<evidence type="ECO:0000313" key="3">
    <source>
        <dbReference type="Proteomes" id="UP001359559"/>
    </source>
</evidence>
<dbReference type="InterPro" id="IPR014710">
    <property type="entry name" value="RmlC-like_jellyroll"/>
</dbReference>
<evidence type="ECO:0000256" key="1">
    <source>
        <dbReference type="SAM" id="MobiDB-lite"/>
    </source>
</evidence>